<feature type="compositionally biased region" description="Low complexity" evidence="2">
    <location>
        <begin position="262"/>
        <end position="273"/>
    </location>
</feature>
<evidence type="ECO:0000256" key="2">
    <source>
        <dbReference type="SAM" id="MobiDB-lite"/>
    </source>
</evidence>
<dbReference type="PANTHER" id="PTHR40130:SF1">
    <property type="entry name" value="SPINDLE POLE BODY-ASSOCIATED PROTEIN CUT12 DOMAIN-CONTAINING PROTEIN"/>
    <property type="match status" value="1"/>
</dbReference>
<name>A0ABQ9NX62_9PEZI</name>
<dbReference type="Gene3D" id="1.20.58.80">
    <property type="entry name" value="Phosphotransferase system, lactose/cellobiose-type IIA subunit"/>
    <property type="match status" value="1"/>
</dbReference>
<protein>
    <submittedName>
        <fullName evidence="3">Uncharacterized protein</fullName>
    </submittedName>
</protein>
<evidence type="ECO:0000256" key="1">
    <source>
        <dbReference type="SAM" id="Coils"/>
    </source>
</evidence>
<feature type="coiled-coil region" evidence="1">
    <location>
        <begin position="483"/>
        <end position="524"/>
    </location>
</feature>
<organism evidence="3 4">
    <name type="scientific">Coniosporium apollinis</name>
    <dbReference type="NCBI Taxonomy" id="61459"/>
    <lineage>
        <taxon>Eukaryota</taxon>
        <taxon>Fungi</taxon>
        <taxon>Dikarya</taxon>
        <taxon>Ascomycota</taxon>
        <taxon>Pezizomycotina</taxon>
        <taxon>Dothideomycetes</taxon>
        <taxon>Dothideomycetes incertae sedis</taxon>
        <taxon>Coniosporium</taxon>
    </lineage>
</organism>
<comment type="caution">
    <text evidence="3">The sequence shown here is derived from an EMBL/GenBank/DDBJ whole genome shotgun (WGS) entry which is preliminary data.</text>
</comment>
<dbReference type="PANTHER" id="PTHR40130">
    <property type="entry name" value="EXPRESSED PROTEIN"/>
    <property type="match status" value="1"/>
</dbReference>
<feature type="region of interest" description="Disordered" evidence="2">
    <location>
        <begin position="530"/>
        <end position="578"/>
    </location>
</feature>
<sequence>MESAPLTLAHSHARNAALETQKANAVVASQEHDLAAAEFAKATRSTEDTEALRTLRLLEDHHRRLSQIIKAPSTTAVLSEKQEEGSEKSSTTPAEQQGVGARPLSPNRRAKPSSPVSTRRRAPRDLQSSIASNLATARGIPGSQQRRGTPSLPAVSAQHVGGRLSTRADKPGPPEEQTSSKEPSQRPLRPTSEALAALKQPSTKQAASRDTTNTPAPISTDEPFQKFFSTFESLFTKLSAPLAFAGLPLDASTPSVVPSVPTTTAPAAAPATSIPHTRATTEPEYSQLFSRAALRALREDKHNTHGTPFGGAESFYLVPTSGGTVSYADILAHHHHGHPLPHPPLPGVPEESGSGNIDEFVDAREDPQTPDSPRSVRTVAKAGGAAMAKAKQEVYVATKTREELELENGALRQLLDTQSRRLAMWEASSQSQSMALAQSIHRAPHPPYATSPASSRRPSLALPADNDPTATPAAIVEPTTTALRDLEDRLRIAQQENAQLAREAERVMRENEKLQTVLGRYREKWEVLKQGAKERRSARIAGGEGSPAKRGDTGGGSAGGEGGGEALAVEGRGLDQLS</sequence>
<feature type="compositionally biased region" description="Polar residues" evidence="2">
    <location>
        <begin position="200"/>
        <end position="217"/>
    </location>
</feature>
<gene>
    <name evidence="3" type="ORF">H2201_002809</name>
</gene>
<dbReference type="EMBL" id="JAPDRL010000015">
    <property type="protein sequence ID" value="KAJ9666976.1"/>
    <property type="molecule type" value="Genomic_DNA"/>
</dbReference>
<feature type="region of interest" description="Disordered" evidence="2">
    <location>
        <begin position="262"/>
        <end position="284"/>
    </location>
</feature>
<feature type="compositionally biased region" description="Gly residues" evidence="2">
    <location>
        <begin position="553"/>
        <end position="565"/>
    </location>
</feature>
<proteinExistence type="predicted"/>
<dbReference type="Proteomes" id="UP001172684">
    <property type="component" value="Unassembled WGS sequence"/>
</dbReference>
<dbReference type="SUPFAM" id="SSF140361">
    <property type="entry name" value="MIT domain-like"/>
    <property type="match status" value="1"/>
</dbReference>
<feature type="compositionally biased region" description="Polar residues" evidence="2">
    <location>
        <begin position="274"/>
        <end position="284"/>
    </location>
</feature>
<evidence type="ECO:0000313" key="3">
    <source>
        <dbReference type="EMBL" id="KAJ9666976.1"/>
    </source>
</evidence>
<evidence type="ECO:0000313" key="4">
    <source>
        <dbReference type="Proteomes" id="UP001172684"/>
    </source>
</evidence>
<feature type="compositionally biased region" description="Polar residues" evidence="2">
    <location>
        <begin position="126"/>
        <end position="135"/>
    </location>
</feature>
<keyword evidence="4" id="KW-1185">Reference proteome</keyword>
<feature type="coiled-coil region" evidence="1">
    <location>
        <begin position="387"/>
        <end position="421"/>
    </location>
</feature>
<accession>A0ABQ9NX62</accession>
<feature type="region of interest" description="Disordered" evidence="2">
    <location>
        <begin position="75"/>
        <end position="222"/>
    </location>
</feature>
<keyword evidence="1" id="KW-0175">Coiled coil</keyword>
<reference evidence="3" key="1">
    <citation type="submission" date="2022-10" db="EMBL/GenBank/DDBJ databases">
        <title>Culturing micro-colonial fungi from biological soil crusts in the Mojave desert and describing Neophaeococcomyces mojavensis, and introducing the new genera and species Taxawa tesnikishii.</title>
        <authorList>
            <person name="Kurbessoian T."/>
            <person name="Stajich J.E."/>
        </authorList>
    </citation>
    <scope>NUCLEOTIDE SEQUENCE</scope>
    <source>
        <strain evidence="3">TK_1</strain>
    </source>
</reference>